<feature type="transmembrane region" description="Helical" evidence="2">
    <location>
        <begin position="20"/>
        <end position="41"/>
    </location>
</feature>
<proteinExistence type="predicted"/>
<evidence type="ECO:0000313" key="3">
    <source>
        <dbReference type="EMBL" id="MBA8929551.1"/>
    </source>
</evidence>
<comment type="caution">
    <text evidence="3">The sequence shown here is derived from an EMBL/GenBank/DDBJ whole genome shotgun (WGS) entry which is preliminary data.</text>
</comment>
<feature type="region of interest" description="Disordered" evidence="1">
    <location>
        <begin position="64"/>
        <end position="90"/>
    </location>
</feature>
<dbReference type="EMBL" id="JACJID010000005">
    <property type="protein sequence ID" value="MBA8929551.1"/>
    <property type="molecule type" value="Genomic_DNA"/>
</dbReference>
<evidence type="ECO:0000313" key="4">
    <source>
        <dbReference type="Proteomes" id="UP000517916"/>
    </source>
</evidence>
<keyword evidence="2" id="KW-0812">Transmembrane</keyword>
<keyword evidence="4" id="KW-1185">Reference proteome</keyword>
<accession>A0ABR6BRK7</accession>
<keyword evidence="2" id="KW-1133">Transmembrane helix</keyword>
<reference evidence="3 4" key="1">
    <citation type="submission" date="2020-08" db="EMBL/GenBank/DDBJ databases">
        <title>Genomic Encyclopedia of Archaeal and Bacterial Type Strains, Phase II (KMG-II): from individual species to whole genera.</title>
        <authorList>
            <person name="Goeker M."/>
        </authorList>
    </citation>
    <scope>NUCLEOTIDE SEQUENCE [LARGE SCALE GENOMIC DNA]</scope>
    <source>
        <strain evidence="3 4">DSM 43850</strain>
    </source>
</reference>
<sequence>MLAPDSVLVSVPASIAMITLLLRFGPPALLTLVAGMIAVLASGERGKRALVVLQLLRRSPVSGSVRTRRVHTDAPSTTAGKDRPHKITCH</sequence>
<keyword evidence="2" id="KW-0472">Membrane</keyword>
<organism evidence="3 4">
    <name type="scientific">Kutzneria viridogrisea</name>
    <dbReference type="NCBI Taxonomy" id="47990"/>
    <lineage>
        <taxon>Bacteria</taxon>
        <taxon>Bacillati</taxon>
        <taxon>Actinomycetota</taxon>
        <taxon>Actinomycetes</taxon>
        <taxon>Pseudonocardiales</taxon>
        <taxon>Pseudonocardiaceae</taxon>
        <taxon>Kutzneria</taxon>
    </lineage>
</organism>
<protein>
    <submittedName>
        <fullName evidence="3">Uncharacterized protein</fullName>
    </submittedName>
</protein>
<dbReference type="Proteomes" id="UP000517916">
    <property type="component" value="Unassembled WGS sequence"/>
</dbReference>
<evidence type="ECO:0000256" key="1">
    <source>
        <dbReference type="SAM" id="MobiDB-lite"/>
    </source>
</evidence>
<name>A0ABR6BRK7_9PSEU</name>
<evidence type="ECO:0000256" key="2">
    <source>
        <dbReference type="SAM" id="Phobius"/>
    </source>
</evidence>
<gene>
    <name evidence="3" type="ORF">BC739_006769</name>
</gene>